<dbReference type="InterPro" id="IPR002182">
    <property type="entry name" value="NB-ARC"/>
</dbReference>
<keyword evidence="3" id="KW-1185">Reference proteome</keyword>
<dbReference type="Pfam" id="PF00931">
    <property type="entry name" value="NB-ARC"/>
    <property type="match status" value="1"/>
</dbReference>
<dbReference type="Gene3D" id="3.40.50.300">
    <property type="entry name" value="P-loop containing nucleotide triphosphate hydrolases"/>
    <property type="match status" value="1"/>
</dbReference>
<accession>A0A835I4N7</accession>
<reference evidence="2 3" key="1">
    <citation type="submission" date="2020-10" db="EMBL/GenBank/DDBJ databases">
        <title>The Coptis chinensis genome and diversification of protoberbering-type alkaloids.</title>
        <authorList>
            <person name="Wang B."/>
            <person name="Shu S."/>
            <person name="Song C."/>
            <person name="Liu Y."/>
        </authorList>
    </citation>
    <scope>NUCLEOTIDE SEQUENCE [LARGE SCALE GENOMIC DNA]</scope>
    <source>
        <strain evidence="2">HL-2020</strain>
        <tissue evidence="2">Leaf</tissue>
    </source>
</reference>
<gene>
    <name evidence="2" type="ORF">IFM89_022809</name>
</gene>
<name>A0A835I4N7_9MAGN</name>
<proteinExistence type="predicted"/>
<organism evidence="2 3">
    <name type="scientific">Coptis chinensis</name>
    <dbReference type="NCBI Taxonomy" id="261450"/>
    <lineage>
        <taxon>Eukaryota</taxon>
        <taxon>Viridiplantae</taxon>
        <taxon>Streptophyta</taxon>
        <taxon>Embryophyta</taxon>
        <taxon>Tracheophyta</taxon>
        <taxon>Spermatophyta</taxon>
        <taxon>Magnoliopsida</taxon>
        <taxon>Ranunculales</taxon>
        <taxon>Ranunculaceae</taxon>
        <taxon>Coptidoideae</taxon>
        <taxon>Coptis</taxon>
    </lineage>
</organism>
<dbReference type="SUPFAM" id="SSF52540">
    <property type="entry name" value="P-loop containing nucleoside triphosphate hydrolases"/>
    <property type="match status" value="1"/>
</dbReference>
<dbReference type="Proteomes" id="UP000631114">
    <property type="component" value="Unassembled WGS sequence"/>
</dbReference>
<comment type="caution">
    <text evidence="2">The sequence shown here is derived from an EMBL/GenBank/DDBJ whole genome shotgun (WGS) entry which is preliminary data.</text>
</comment>
<dbReference type="AlphaFoldDB" id="A0A835I4N7"/>
<dbReference type="GO" id="GO:0043531">
    <property type="term" value="F:ADP binding"/>
    <property type="evidence" value="ECO:0007669"/>
    <property type="project" value="InterPro"/>
</dbReference>
<protein>
    <recommendedName>
        <fullName evidence="1">NB-ARC domain-containing protein</fullName>
    </recommendedName>
</protein>
<evidence type="ECO:0000313" key="3">
    <source>
        <dbReference type="Proteomes" id="UP000631114"/>
    </source>
</evidence>
<dbReference type="EMBL" id="JADFTS010000004">
    <property type="protein sequence ID" value="KAF9610529.1"/>
    <property type="molecule type" value="Genomic_DNA"/>
</dbReference>
<feature type="domain" description="NB-ARC" evidence="1">
    <location>
        <begin position="33"/>
        <end position="79"/>
    </location>
</feature>
<sequence>MNMDKVGDVIGMKLDVFIPMHEDYRSRTASSIQRTLNEIWDNLMEPKVGIIGIYGKGGVGKTIAMMNTNNRLLATQTFNKKLSTWSLRVRQSKLPIY</sequence>
<evidence type="ECO:0000313" key="2">
    <source>
        <dbReference type="EMBL" id="KAF9610529.1"/>
    </source>
</evidence>
<dbReference type="InterPro" id="IPR027417">
    <property type="entry name" value="P-loop_NTPase"/>
</dbReference>
<evidence type="ECO:0000259" key="1">
    <source>
        <dbReference type="Pfam" id="PF00931"/>
    </source>
</evidence>